<dbReference type="SMART" id="SM00065">
    <property type="entry name" value="GAF"/>
    <property type="match status" value="1"/>
</dbReference>
<dbReference type="CDD" id="cd01949">
    <property type="entry name" value="GGDEF"/>
    <property type="match status" value="1"/>
</dbReference>
<accession>A0ABW7C465</accession>
<dbReference type="Pfam" id="PF01590">
    <property type="entry name" value="GAF"/>
    <property type="match status" value="1"/>
</dbReference>
<dbReference type="SUPFAM" id="SSF55781">
    <property type="entry name" value="GAF domain-like"/>
    <property type="match status" value="1"/>
</dbReference>
<dbReference type="PANTHER" id="PTHR44757:SF2">
    <property type="entry name" value="BIOFILM ARCHITECTURE MAINTENANCE PROTEIN MBAA"/>
    <property type="match status" value="1"/>
</dbReference>
<dbReference type="InterPro" id="IPR035919">
    <property type="entry name" value="EAL_sf"/>
</dbReference>
<dbReference type="EMBL" id="JAZAQF010000001">
    <property type="protein sequence ID" value="MFG3816040.1"/>
    <property type="molecule type" value="Genomic_DNA"/>
</dbReference>
<dbReference type="InterPro" id="IPR000160">
    <property type="entry name" value="GGDEF_dom"/>
</dbReference>
<dbReference type="SUPFAM" id="SSF141868">
    <property type="entry name" value="EAL domain-like"/>
    <property type="match status" value="1"/>
</dbReference>
<dbReference type="NCBIfam" id="TIGR00254">
    <property type="entry name" value="GGDEF"/>
    <property type="match status" value="1"/>
</dbReference>
<dbReference type="Gene3D" id="3.20.20.450">
    <property type="entry name" value="EAL domain"/>
    <property type="match status" value="1"/>
</dbReference>
<organism evidence="4 5">
    <name type="scientific">Limnothrix redekei LRLZ20PSL1</name>
    <dbReference type="NCBI Taxonomy" id="3112953"/>
    <lineage>
        <taxon>Bacteria</taxon>
        <taxon>Bacillati</taxon>
        <taxon>Cyanobacteriota</taxon>
        <taxon>Cyanophyceae</taxon>
        <taxon>Pseudanabaenales</taxon>
        <taxon>Pseudanabaenaceae</taxon>
        <taxon>Limnothrix</taxon>
    </lineage>
</organism>
<proteinExistence type="predicted"/>
<dbReference type="PROSITE" id="PS50883">
    <property type="entry name" value="EAL"/>
    <property type="match status" value="1"/>
</dbReference>
<dbReference type="InterPro" id="IPR029787">
    <property type="entry name" value="Nucleotide_cyclase"/>
</dbReference>
<dbReference type="Pfam" id="PF00990">
    <property type="entry name" value="GGDEF"/>
    <property type="match status" value="1"/>
</dbReference>
<feature type="domain" description="EAL" evidence="2">
    <location>
        <begin position="538"/>
        <end position="809"/>
    </location>
</feature>
<dbReference type="Gene3D" id="3.30.70.270">
    <property type="match status" value="1"/>
</dbReference>
<evidence type="ECO:0000259" key="3">
    <source>
        <dbReference type="PROSITE" id="PS50887"/>
    </source>
</evidence>
<evidence type="ECO:0000313" key="5">
    <source>
        <dbReference type="Proteomes" id="UP001604335"/>
    </source>
</evidence>
<sequence length="833" mass="95154">MTEAFNPLRTSSILTPPPLQLLDQLTSPIWVIDLSAMRLHWANRSGSELWSRSSLRAWVKHAQHGRHEQVRMRLERIQQALSKRQTWTEHWTFYRQGELVSLPCLCSRLTLPDHGEPLLLIEGLDERLEPTLAKALRLAEQDLEQRDATALAVGEAMRCLMLLPDGDRAITQTLQMLGSMTQADRAYVFRNHPHPVTGELLTSQRWEWTRAGLTLQMEHLELQNIAYKDLDPSWYEYLSTDRVLNFRLQDLPANHAYRSFWHGQTVHGVLMLPMILQGEFWGFLGFDRCRTDRLWTDAECNLLRLAAAGIGCTILRHQSDVKLASFNMQIESLVEQRTLKLRAAVQQLQQEIQERERAESQLRYNALHDRLTGLPNRTFLMEELAKTIRLMQATEQGGFAILFVDIDRFKVINDSLGHQAGDELLVAIAHRLRRCLRPTDSIARLDGDEFAILLQDVTTRAQAEQVAESIHRSLARPVTLGSQEIFTSVSIGIALGSREYDCAELLLRDADIFMRRAKAMRSRHEVFDRAVHQQVLTTLRLEHDLRRAIAQIEDMGIDRAGHPEVPMPFSLRYQPIAEARTGEIQCFEALLRWHHPELGPISPDRFIAIAEETGLIVTLGLWTLYRACYQLREWQQLFPQFGHLQIAVNLSAKQFSRLDLMEQIDQVLNRTNINPGTLKLELTETTIADNSDLAAATMYELRSRQIVLCLDDFGTGYSSLSYLHRFPLDVLKIDQSFISQLGGRDNTQAIVRAIITLAEQLGMDTIAEGVETAEQLVWLANLGCTYIQGYWLAQPLQASAATQLLEQHDPRLIADLESNLQESDRPFNLLARS</sequence>
<dbReference type="InterPro" id="IPR052155">
    <property type="entry name" value="Biofilm_reg_signaling"/>
</dbReference>
<reference evidence="5" key="1">
    <citation type="journal article" date="2024" name="Algal Res.">
        <title>Biochemical, toxicological and genomic investigation of a high-biomass producing Limnothrix strain isolated from Italian shallow drinking water reservoir.</title>
        <authorList>
            <person name="Simonazzi M."/>
            <person name="Shishido T.K."/>
            <person name="Delbaje E."/>
            <person name="Wahlsten M."/>
            <person name="Fewer D.P."/>
            <person name="Sivonen K."/>
            <person name="Pezzolesi L."/>
            <person name="Pistocchi R."/>
        </authorList>
    </citation>
    <scope>NUCLEOTIDE SEQUENCE [LARGE SCALE GENOMIC DNA]</scope>
    <source>
        <strain evidence="5">LRLZ20PSL1</strain>
    </source>
</reference>
<protein>
    <submittedName>
        <fullName evidence="4">EAL domain-containing protein</fullName>
    </submittedName>
</protein>
<dbReference type="PROSITE" id="PS50887">
    <property type="entry name" value="GGDEF"/>
    <property type="match status" value="1"/>
</dbReference>
<dbReference type="Proteomes" id="UP001604335">
    <property type="component" value="Unassembled WGS sequence"/>
</dbReference>
<dbReference type="PANTHER" id="PTHR44757">
    <property type="entry name" value="DIGUANYLATE CYCLASE DGCP"/>
    <property type="match status" value="1"/>
</dbReference>
<dbReference type="SMART" id="SM00052">
    <property type="entry name" value="EAL"/>
    <property type="match status" value="1"/>
</dbReference>
<keyword evidence="1" id="KW-0175">Coiled coil</keyword>
<evidence type="ECO:0000259" key="2">
    <source>
        <dbReference type="PROSITE" id="PS50883"/>
    </source>
</evidence>
<dbReference type="SMART" id="SM00267">
    <property type="entry name" value="GGDEF"/>
    <property type="match status" value="1"/>
</dbReference>
<dbReference type="Pfam" id="PF00563">
    <property type="entry name" value="EAL"/>
    <property type="match status" value="1"/>
</dbReference>
<evidence type="ECO:0000256" key="1">
    <source>
        <dbReference type="SAM" id="Coils"/>
    </source>
</evidence>
<gene>
    <name evidence="4" type="ORF">VPK24_00195</name>
</gene>
<dbReference type="InterPro" id="IPR043128">
    <property type="entry name" value="Rev_trsase/Diguanyl_cyclase"/>
</dbReference>
<comment type="caution">
    <text evidence="4">The sequence shown here is derived from an EMBL/GenBank/DDBJ whole genome shotgun (WGS) entry which is preliminary data.</text>
</comment>
<dbReference type="InterPro" id="IPR001633">
    <property type="entry name" value="EAL_dom"/>
</dbReference>
<feature type="coiled-coil region" evidence="1">
    <location>
        <begin position="338"/>
        <end position="365"/>
    </location>
</feature>
<dbReference type="Gene3D" id="3.30.450.40">
    <property type="match status" value="1"/>
</dbReference>
<evidence type="ECO:0000313" key="4">
    <source>
        <dbReference type="EMBL" id="MFG3816040.1"/>
    </source>
</evidence>
<name>A0ABW7C465_9CYAN</name>
<dbReference type="InterPro" id="IPR029016">
    <property type="entry name" value="GAF-like_dom_sf"/>
</dbReference>
<feature type="domain" description="GGDEF" evidence="3">
    <location>
        <begin position="397"/>
        <end position="529"/>
    </location>
</feature>
<dbReference type="InterPro" id="IPR003018">
    <property type="entry name" value="GAF"/>
</dbReference>
<keyword evidence="5" id="KW-1185">Reference proteome</keyword>
<dbReference type="CDD" id="cd01948">
    <property type="entry name" value="EAL"/>
    <property type="match status" value="1"/>
</dbReference>
<dbReference type="SUPFAM" id="SSF55073">
    <property type="entry name" value="Nucleotide cyclase"/>
    <property type="match status" value="1"/>
</dbReference>